<dbReference type="InterPro" id="IPR016009">
    <property type="entry name" value="tRNA_MeTrfase_TRMD/TRM10"/>
</dbReference>
<protein>
    <recommendedName>
        <fullName evidence="6 15">tRNA (guanine-N(1)-)-methyltransferase</fullName>
        <ecNumber evidence="5 15">2.1.1.228</ecNumber>
    </recommendedName>
    <alternativeName>
        <fullName evidence="12 15">M1G-methyltransferase</fullName>
    </alternativeName>
    <alternativeName>
        <fullName evidence="13 15">tRNA [GM37] methyltransferase</fullName>
    </alternativeName>
</protein>
<dbReference type="NCBIfam" id="TIGR00088">
    <property type="entry name" value="trmD"/>
    <property type="match status" value="1"/>
</dbReference>
<evidence type="ECO:0000259" key="18">
    <source>
        <dbReference type="Pfam" id="PF01746"/>
    </source>
</evidence>
<dbReference type="InterPro" id="IPR023148">
    <property type="entry name" value="tRNA_m1G_MeTrfase_C_sf"/>
</dbReference>
<dbReference type="PANTHER" id="PTHR46417">
    <property type="entry name" value="TRNA (GUANINE-N(1)-)-METHYLTRANSFERASE"/>
    <property type="match status" value="1"/>
</dbReference>
<dbReference type="AlphaFoldDB" id="A0A9C9JZL6"/>
<evidence type="ECO:0000256" key="7">
    <source>
        <dbReference type="ARBA" id="ARBA00022490"/>
    </source>
</evidence>
<evidence type="ECO:0000256" key="4">
    <source>
        <dbReference type="ARBA" id="ARBA00011738"/>
    </source>
</evidence>
<comment type="caution">
    <text evidence="19">The sequence shown here is derived from an EMBL/GenBank/DDBJ whole genome shotgun (WGS) entry which is preliminary data.</text>
</comment>
<evidence type="ECO:0000313" key="19">
    <source>
        <dbReference type="EMBL" id="HEC78237.1"/>
    </source>
</evidence>
<gene>
    <name evidence="15 19" type="primary">trmD</name>
    <name evidence="19" type="ORF">ENI34_03730</name>
</gene>
<dbReference type="Pfam" id="PF01746">
    <property type="entry name" value="tRNA_m1G_MT"/>
    <property type="match status" value="1"/>
</dbReference>
<evidence type="ECO:0000256" key="14">
    <source>
        <dbReference type="ARBA" id="ARBA00047783"/>
    </source>
</evidence>
<evidence type="ECO:0000256" key="16">
    <source>
        <dbReference type="PIRSR" id="PIRSR000386-1"/>
    </source>
</evidence>
<evidence type="ECO:0000256" key="13">
    <source>
        <dbReference type="ARBA" id="ARBA00033392"/>
    </source>
</evidence>
<dbReference type="Gene3D" id="3.40.1280.10">
    <property type="match status" value="1"/>
</dbReference>
<feature type="binding site" evidence="15 16">
    <location>
        <position position="108"/>
    </location>
    <ligand>
        <name>S-adenosyl-L-methionine</name>
        <dbReference type="ChEBI" id="CHEBI:59789"/>
    </ligand>
</feature>
<keyword evidence="11 15" id="KW-0819">tRNA processing</keyword>
<reference evidence="19" key="1">
    <citation type="journal article" date="2020" name="mSystems">
        <title>Genome- and Community-Level Interaction Insights into Carbon Utilization and Element Cycling Functions of Hydrothermarchaeota in Hydrothermal Sediment.</title>
        <authorList>
            <person name="Zhou Z."/>
            <person name="Liu Y."/>
            <person name="Xu W."/>
            <person name="Pan J."/>
            <person name="Luo Z.H."/>
            <person name="Li M."/>
        </authorList>
    </citation>
    <scope>NUCLEOTIDE SEQUENCE</scope>
    <source>
        <strain evidence="19">HyVt-388</strain>
    </source>
</reference>
<comment type="catalytic activity">
    <reaction evidence="14 15 17">
        <text>guanosine(37) in tRNA + S-adenosyl-L-methionine = N(1)-methylguanosine(37) in tRNA + S-adenosyl-L-homocysteine + H(+)</text>
        <dbReference type="Rhea" id="RHEA:36899"/>
        <dbReference type="Rhea" id="RHEA-COMP:10145"/>
        <dbReference type="Rhea" id="RHEA-COMP:10147"/>
        <dbReference type="ChEBI" id="CHEBI:15378"/>
        <dbReference type="ChEBI" id="CHEBI:57856"/>
        <dbReference type="ChEBI" id="CHEBI:59789"/>
        <dbReference type="ChEBI" id="CHEBI:73542"/>
        <dbReference type="ChEBI" id="CHEBI:74269"/>
        <dbReference type="EC" id="2.1.1.228"/>
    </reaction>
</comment>
<keyword evidence="10 15" id="KW-0949">S-adenosyl-L-methionine</keyword>
<comment type="subcellular location">
    <subcellularLocation>
        <location evidence="2 15 17">Cytoplasm</location>
    </subcellularLocation>
</comment>
<dbReference type="Gene3D" id="1.10.1270.20">
    <property type="entry name" value="tRNA(m1g37)methyltransferase, domain 2"/>
    <property type="match status" value="1"/>
</dbReference>
<accession>A0A9C9JZL6</accession>
<dbReference type="CDD" id="cd18080">
    <property type="entry name" value="TrmD-like"/>
    <property type="match status" value="1"/>
</dbReference>
<evidence type="ECO:0000256" key="17">
    <source>
        <dbReference type="RuleBase" id="RU003464"/>
    </source>
</evidence>
<evidence type="ECO:0000256" key="1">
    <source>
        <dbReference type="ARBA" id="ARBA00002634"/>
    </source>
</evidence>
<comment type="function">
    <text evidence="1 15 17">Specifically methylates guanosine-37 in various tRNAs.</text>
</comment>
<keyword evidence="9 15" id="KW-0808">Transferase</keyword>
<keyword evidence="7 15" id="KW-0963">Cytoplasm</keyword>
<evidence type="ECO:0000256" key="11">
    <source>
        <dbReference type="ARBA" id="ARBA00022694"/>
    </source>
</evidence>
<dbReference type="EC" id="2.1.1.228" evidence="5 15"/>
<name>A0A9C9JZL6_UNCW3</name>
<feature type="domain" description="tRNA methyltransferase TRMD/TRM10-type" evidence="18">
    <location>
        <begin position="1"/>
        <end position="221"/>
    </location>
</feature>
<dbReference type="GO" id="GO:0052906">
    <property type="term" value="F:tRNA (guanine(37)-N1)-methyltransferase activity"/>
    <property type="evidence" value="ECO:0007669"/>
    <property type="project" value="UniProtKB-UniRule"/>
</dbReference>
<organism evidence="19 20">
    <name type="scientific">candidate division WOR-3 bacterium</name>
    <dbReference type="NCBI Taxonomy" id="2052148"/>
    <lineage>
        <taxon>Bacteria</taxon>
        <taxon>Bacteria division WOR-3</taxon>
    </lineage>
</organism>
<dbReference type="GO" id="GO:0005829">
    <property type="term" value="C:cytosol"/>
    <property type="evidence" value="ECO:0007669"/>
    <property type="project" value="TreeGrafter"/>
</dbReference>
<evidence type="ECO:0000256" key="6">
    <source>
        <dbReference type="ARBA" id="ARBA00014679"/>
    </source>
</evidence>
<evidence type="ECO:0000256" key="8">
    <source>
        <dbReference type="ARBA" id="ARBA00022603"/>
    </source>
</evidence>
<evidence type="ECO:0000256" key="15">
    <source>
        <dbReference type="HAMAP-Rule" id="MF_00605"/>
    </source>
</evidence>
<keyword evidence="8 15" id="KW-0489">Methyltransferase</keyword>
<feature type="binding site" evidence="15 16">
    <location>
        <begin position="128"/>
        <end position="133"/>
    </location>
    <ligand>
        <name>S-adenosyl-L-methionine</name>
        <dbReference type="ChEBI" id="CHEBI:59789"/>
    </ligand>
</feature>
<evidence type="ECO:0000256" key="10">
    <source>
        <dbReference type="ARBA" id="ARBA00022691"/>
    </source>
</evidence>
<evidence type="ECO:0000256" key="5">
    <source>
        <dbReference type="ARBA" id="ARBA00012807"/>
    </source>
</evidence>
<dbReference type="PANTHER" id="PTHR46417:SF1">
    <property type="entry name" value="TRNA (GUANINE-N(1)-)-METHYLTRANSFERASE"/>
    <property type="match status" value="1"/>
</dbReference>
<proteinExistence type="inferred from homology"/>
<dbReference type="Proteomes" id="UP000885826">
    <property type="component" value="Unassembled WGS sequence"/>
</dbReference>
<sequence length="241" mass="26967">MKIDIISLFPEFFESPLSCGILRIAREKNIVEIRITNPRDFTEDGVVDDYQFGGGAGMVMKVEPLAKAIASVKSRHSVLINLTPKGVRLNQEIVGNLAENSHIIIICGRYKGIDERINDMFHPLQLSIGDYILSGGEIGSLVLVEAVTRLLPDVLGNQDSADTDSFESGLLEAPIYTRPEVYKKFRVPPVLRSGNHNLIAAWRKRAALRQTLNQRPELFEKKIFSKKDLEILLEVLNGRNS</sequence>
<dbReference type="GO" id="GO:0002939">
    <property type="term" value="P:tRNA N1-guanine methylation"/>
    <property type="evidence" value="ECO:0007669"/>
    <property type="project" value="TreeGrafter"/>
</dbReference>
<comment type="subunit">
    <text evidence="4 15 17">Homodimer.</text>
</comment>
<dbReference type="EMBL" id="DRIG01000039">
    <property type="protein sequence ID" value="HEC78237.1"/>
    <property type="molecule type" value="Genomic_DNA"/>
</dbReference>
<dbReference type="SUPFAM" id="SSF75217">
    <property type="entry name" value="alpha/beta knot"/>
    <property type="match status" value="1"/>
</dbReference>
<evidence type="ECO:0000256" key="9">
    <source>
        <dbReference type="ARBA" id="ARBA00022679"/>
    </source>
</evidence>
<evidence type="ECO:0000313" key="20">
    <source>
        <dbReference type="Proteomes" id="UP000885826"/>
    </source>
</evidence>
<evidence type="ECO:0000256" key="2">
    <source>
        <dbReference type="ARBA" id="ARBA00004496"/>
    </source>
</evidence>
<dbReference type="PIRSF" id="PIRSF000386">
    <property type="entry name" value="tRNA_mtase"/>
    <property type="match status" value="1"/>
</dbReference>
<evidence type="ECO:0000256" key="3">
    <source>
        <dbReference type="ARBA" id="ARBA00007630"/>
    </source>
</evidence>
<comment type="similarity">
    <text evidence="3 15 17">Belongs to the RNA methyltransferase TrmD family.</text>
</comment>
<evidence type="ECO:0000256" key="12">
    <source>
        <dbReference type="ARBA" id="ARBA00029736"/>
    </source>
</evidence>
<dbReference type="InterPro" id="IPR029026">
    <property type="entry name" value="tRNA_m1G_MTases_N"/>
</dbReference>
<dbReference type="InterPro" id="IPR002649">
    <property type="entry name" value="tRNA_m1G_MeTrfase_TrmD"/>
</dbReference>
<dbReference type="InterPro" id="IPR029028">
    <property type="entry name" value="Alpha/beta_knot_MTases"/>
</dbReference>
<dbReference type="HAMAP" id="MF_00605">
    <property type="entry name" value="TrmD"/>
    <property type="match status" value="1"/>
</dbReference>
<dbReference type="NCBIfam" id="NF000648">
    <property type="entry name" value="PRK00026.1"/>
    <property type="match status" value="1"/>
</dbReference>